<evidence type="ECO:0000256" key="5">
    <source>
        <dbReference type="ARBA" id="ARBA00022614"/>
    </source>
</evidence>
<comment type="subunit">
    <text evidence="14">Heterotetramer; composed of 2 small (MOCS2A) and 2 large (MOCS2B) subunits.</text>
</comment>
<keyword evidence="12 14" id="KW-0501">Molybdenum cofactor biosynthesis</keyword>
<dbReference type="Proteomes" id="UP001428341">
    <property type="component" value="Unassembled WGS sequence"/>
</dbReference>
<protein>
    <recommendedName>
        <fullName evidence="14">Molybdopterin synthase sulfur carrier subunit</fullName>
    </recommendedName>
    <alternativeName>
        <fullName evidence="14">Molybdenum cofactor synthesis protein 2 small subunit</fullName>
    </alternativeName>
    <alternativeName>
        <fullName evidence="14">Molybdenum cofactor synthesis protein 2A</fullName>
        <shortName evidence="14">MOCS2A</shortName>
    </alternativeName>
    <alternativeName>
        <fullName evidence="14">Sulfur carrier protein MOCS2A</fullName>
    </alternativeName>
</protein>
<dbReference type="InterPro" id="IPR001611">
    <property type="entry name" value="Leu-rich_rpt"/>
</dbReference>
<dbReference type="InterPro" id="IPR055414">
    <property type="entry name" value="LRR_R13L4/SHOC2-like"/>
</dbReference>
<evidence type="ECO:0000256" key="2">
    <source>
        <dbReference type="ARBA" id="ARBA00004196"/>
    </source>
</evidence>
<feature type="chain" id="PRO_5043046456" description="Molybdopterin synthase sulfur carrier subunit" evidence="15">
    <location>
        <begin position="20"/>
        <end position="597"/>
    </location>
</feature>
<dbReference type="NCBIfam" id="TIGR01682">
    <property type="entry name" value="moaD"/>
    <property type="match status" value="1"/>
</dbReference>
<keyword evidence="7 15" id="KW-0732">Signal</keyword>
<evidence type="ECO:0000256" key="8">
    <source>
        <dbReference type="ARBA" id="ARBA00022737"/>
    </source>
</evidence>
<dbReference type="EMBL" id="JBCGBO010000005">
    <property type="protein sequence ID" value="KAK9200090.1"/>
    <property type="molecule type" value="Genomic_DNA"/>
</dbReference>
<dbReference type="GO" id="GO:0016020">
    <property type="term" value="C:membrane"/>
    <property type="evidence" value="ECO:0007669"/>
    <property type="project" value="UniProtKB-SubCell"/>
</dbReference>
<dbReference type="InterPro" id="IPR012675">
    <property type="entry name" value="Beta-grasp_dom_sf"/>
</dbReference>
<dbReference type="InterPro" id="IPR051848">
    <property type="entry name" value="PGIP"/>
</dbReference>
<keyword evidence="4 14" id="KW-0597">Phosphoprotein</keyword>
<comment type="function">
    <text evidence="14">Acts as a sulfur carrier required for molybdopterin biosynthesis. Component of the molybdopterin synthase complex that catalyzes the conversion of precursor Z into molybdopterin by mediating the incorporation of 2 sulfur atoms into precursor Z to generate a dithiolene group. In the complex, serves as sulfur donor by being thiocarboxylated (-COSH) at its C-terminus by MOCS3. After interaction with MOCS2B, the sulfur is then transferred to precursor Z to form molybdopterin.</text>
</comment>
<evidence type="ECO:0000256" key="13">
    <source>
        <dbReference type="ARBA" id="ARBA00038043"/>
    </source>
</evidence>
<evidence type="ECO:0000256" key="12">
    <source>
        <dbReference type="ARBA" id="ARBA00023150"/>
    </source>
</evidence>
<comment type="similarity">
    <text evidence="13">Belongs to the polygalacturonase-inhibiting protein family.</text>
</comment>
<dbReference type="Pfam" id="PF02597">
    <property type="entry name" value="ThiS"/>
    <property type="match status" value="1"/>
</dbReference>
<keyword evidence="10" id="KW-1133">Transmembrane helix</keyword>
<dbReference type="Pfam" id="PF23598">
    <property type="entry name" value="LRR_14"/>
    <property type="match status" value="1"/>
</dbReference>
<keyword evidence="11" id="KW-0472">Membrane</keyword>
<dbReference type="InterPro" id="IPR016155">
    <property type="entry name" value="Mopterin_synth/thiamin_S_b"/>
</dbReference>
<keyword evidence="8" id="KW-0677">Repeat</keyword>
<dbReference type="PROSITE" id="PS51450">
    <property type="entry name" value="LRR"/>
    <property type="match status" value="1"/>
</dbReference>
<dbReference type="GO" id="GO:0030366">
    <property type="term" value="F:molybdopterin synthase activity"/>
    <property type="evidence" value="ECO:0007669"/>
    <property type="project" value="UniProtKB-UniRule"/>
</dbReference>
<evidence type="ECO:0000313" key="19">
    <source>
        <dbReference type="Proteomes" id="UP001428341"/>
    </source>
</evidence>
<dbReference type="Pfam" id="PF08263">
    <property type="entry name" value="LRRNT_2"/>
    <property type="match status" value="1"/>
</dbReference>
<dbReference type="FunFam" id="3.80.10.10:FF:000095">
    <property type="entry name" value="LRR receptor-like serine/threonine-protein kinase GSO1"/>
    <property type="match status" value="1"/>
</dbReference>
<evidence type="ECO:0000259" key="16">
    <source>
        <dbReference type="Pfam" id="PF08263"/>
    </source>
</evidence>
<dbReference type="InterPro" id="IPR032675">
    <property type="entry name" value="LRR_dom_sf"/>
</dbReference>
<feature type="domain" description="Disease resistance R13L4/SHOC-2-like LRR" evidence="17">
    <location>
        <begin position="115"/>
        <end position="226"/>
    </location>
</feature>
<keyword evidence="14" id="KW-0963">Cytoplasm</keyword>
<dbReference type="AlphaFoldDB" id="A0AAP0QMI4"/>
<accession>A0AAP0QMI4</accession>
<dbReference type="GO" id="GO:0000166">
    <property type="term" value="F:nucleotide binding"/>
    <property type="evidence" value="ECO:0007669"/>
    <property type="project" value="UniProtKB-KW"/>
</dbReference>
<dbReference type="GO" id="GO:1990140">
    <property type="term" value="C:molybdopterin synthase complex"/>
    <property type="evidence" value="ECO:0007669"/>
    <property type="project" value="UniProtKB-UniRule"/>
</dbReference>
<evidence type="ECO:0000256" key="6">
    <source>
        <dbReference type="ARBA" id="ARBA00022692"/>
    </source>
</evidence>
<dbReference type="HAMAP" id="MF_03051">
    <property type="entry name" value="MOCS2A"/>
    <property type="match status" value="1"/>
</dbReference>
<evidence type="ECO:0000256" key="15">
    <source>
        <dbReference type="SAM" id="SignalP"/>
    </source>
</evidence>
<dbReference type="SMART" id="SM00369">
    <property type="entry name" value="LRR_TYP"/>
    <property type="match status" value="6"/>
</dbReference>
<dbReference type="SMART" id="SM00365">
    <property type="entry name" value="LRR_SD22"/>
    <property type="match status" value="4"/>
</dbReference>
<feature type="domain" description="Leucine-rich repeat-containing N-terminal plant-type" evidence="16">
    <location>
        <begin position="23"/>
        <end position="62"/>
    </location>
</feature>
<evidence type="ECO:0000313" key="18">
    <source>
        <dbReference type="EMBL" id="KAK9200090.1"/>
    </source>
</evidence>
<dbReference type="Pfam" id="PF00560">
    <property type="entry name" value="LRR_1"/>
    <property type="match status" value="1"/>
</dbReference>
<evidence type="ECO:0000256" key="3">
    <source>
        <dbReference type="ARBA" id="ARBA00005046"/>
    </source>
</evidence>
<evidence type="ECO:0000259" key="17">
    <source>
        <dbReference type="Pfam" id="PF23598"/>
    </source>
</evidence>
<comment type="PTM">
    <text evidence="14">C-terminal thiocarboxylation occurs in 2 steps, it is first acyl-adenylated (-COAMP) via the hesA/moeB/thiF part of MOCS3, then thiocarboxylated (-COSH) via the rhodanese domain of MOCS3.</text>
</comment>
<dbReference type="InterPro" id="IPR003591">
    <property type="entry name" value="Leu-rich_rpt_typical-subtyp"/>
</dbReference>
<reference evidence="18 19" key="1">
    <citation type="submission" date="2024-05" db="EMBL/GenBank/DDBJ databases">
        <title>Haplotype-resolved chromosome-level genome assembly of Huyou (Citrus changshanensis).</title>
        <authorList>
            <person name="Miao C."/>
            <person name="Chen W."/>
            <person name="Wu Y."/>
            <person name="Wang L."/>
            <person name="Zhao S."/>
            <person name="Grierson D."/>
            <person name="Xu C."/>
            <person name="Chen K."/>
        </authorList>
    </citation>
    <scope>NUCLEOTIDE SEQUENCE [LARGE SCALE GENOMIC DNA]</scope>
    <source>
        <strain evidence="18">01-14</strain>
        <tissue evidence="18">Leaf</tissue>
    </source>
</reference>
<feature type="signal peptide" evidence="15">
    <location>
        <begin position="1"/>
        <end position="19"/>
    </location>
</feature>
<keyword evidence="19" id="KW-1185">Reference proteome</keyword>
<comment type="pathway">
    <text evidence="3 14">Cofactor biosynthesis; molybdopterin biosynthesis.</text>
</comment>
<organism evidence="18 19">
    <name type="scientific">Citrus x changshan-huyou</name>
    <dbReference type="NCBI Taxonomy" id="2935761"/>
    <lineage>
        <taxon>Eukaryota</taxon>
        <taxon>Viridiplantae</taxon>
        <taxon>Streptophyta</taxon>
        <taxon>Embryophyta</taxon>
        <taxon>Tracheophyta</taxon>
        <taxon>Spermatophyta</taxon>
        <taxon>Magnoliopsida</taxon>
        <taxon>eudicotyledons</taxon>
        <taxon>Gunneridae</taxon>
        <taxon>Pentapetalae</taxon>
        <taxon>rosids</taxon>
        <taxon>malvids</taxon>
        <taxon>Sapindales</taxon>
        <taxon>Rutaceae</taxon>
        <taxon>Aurantioideae</taxon>
        <taxon>Citrus</taxon>
    </lineage>
</organism>
<keyword evidence="5" id="KW-0433">Leucine-rich repeat</keyword>
<dbReference type="InterPro" id="IPR028887">
    <property type="entry name" value="MOCS2A_euk"/>
</dbReference>
<keyword evidence="6" id="KW-0812">Transmembrane</keyword>
<name>A0AAP0QMI4_9ROSI</name>
<evidence type="ECO:0000256" key="9">
    <source>
        <dbReference type="ARBA" id="ARBA00022741"/>
    </source>
</evidence>
<dbReference type="PANTHER" id="PTHR48059:SF19">
    <property type="entry name" value="RECEPTOR-LIKE PROTEIN KINASE 5"/>
    <property type="match status" value="1"/>
</dbReference>
<evidence type="ECO:0000256" key="1">
    <source>
        <dbReference type="ARBA" id="ARBA00004167"/>
    </source>
</evidence>
<gene>
    <name evidence="18" type="ORF">WN944_015285</name>
</gene>
<comment type="similarity">
    <text evidence="14">Belongs to the MoaD family. MOCS2A subfamily.</text>
</comment>
<dbReference type="CDD" id="cd00754">
    <property type="entry name" value="Ubl_MoaD"/>
    <property type="match status" value="1"/>
</dbReference>
<comment type="subcellular location">
    <subcellularLocation>
        <location evidence="2">Cell envelope</location>
    </subcellularLocation>
    <subcellularLocation>
        <location evidence="14">Cytoplasm</location>
    </subcellularLocation>
    <subcellularLocation>
        <location evidence="1">Membrane</location>
        <topology evidence="1">Single-pass membrane protein</topology>
    </subcellularLocation>
</comment>
<dbReference type="GO" id="GO:0006777">
    <property type="term" value="P:Mo-molybdopterin cofactor biosynthetic process"/>
    <property type="evidence" value="ECO:0007669"/>
    <property type="project" value="UniProtKB-UniRule"/>
</dbReference>
<evidence type="ECO:0000256" key="10">
    <source>
        <dbReference type="ARBA" id="ARBA00022989"/>
    </source>
</evidence>
<feature type="modified residue" description="Glycyl adenylate; alternate" evidence="14">
    <location>
        <position position="597"/>
    </location>
</feature>
<dbReference type="SUPFAM" id="SSF54285">
    <property type="entry name" value="MoaD/ThiS"/>
    <property type="match status" value="1"/>
</dbReference>
<evidence type="ECO:0000256" key="14">
    <source>
        <dbReference type="HAMAP-Rule" id="MF_03051"/>
    </source>
</evidence>
<evidence type="ECO:0000256" key="4">
    <source>
        <dbReference type="ARBA" id="ARBA00022553"/>
    </source>
</evidence>
<evidence type="ECO:0000256" key="11">
    <source>
        <dbReference type="ARBA" id="ARBA00023136"/>
    </source>
</evidence>
<comment type="caution">
    <text evidence="18">The sequence shown here is derived from an EMBL/GenBank/DDBJ whole genome shotgun (WGS) entry which is preliminary data.</text>
</comment>
<sequence>MKFFLYFPLIFLSFSLSSAAKCHPDDESGLLGFKSAITQDPSGMLSSWKPGTDCCTWTGITCLSGDRVTSLSLNGQPEKPNSFLSGTISSSLVKVENLGGIYLQHLGNISGNLPDFISGLPELKYIYIENNKLSGQIPANIGKLTQLEALSFSGNRFTGPIPSSISQLTQLTQLKLGQNFLTGAIPNGISQLKNLTYLDLQHNQLSGAIPDIFSSLKKLLFLTLSFNKFSGNIPTSIASLAPQLQYLKLGHNVLSGKVPDFLGKFHSLDTLDLSWNQFSGTLPKSFSNLTKIFNLNLAYNSLTDPFPVMNVKGIESLDLSYNQFHLQQIPSWVTSSPIIFSLKLAKCGIKMNLNNWKPAQTYFYDYIDLSENEISGTPVELLNRTDYLVEFRASGNKLKFNMESLRIVKTLKVLGLSRNLVFGKLPKAISGLDKLNVSFNNLCGEIPKTKFPASAFVGNECLCGPPLPSSSCKCVCGNPPCKYFRTYPSTATFYPYARETKTGNSDSALVDNKESSIQIKVLFFARARDLTGLTDMPLEVSCGSTTQDCLNKLIARFPNLEEIRGCMVLALNEEYTNASVIVNEKDELAIIPPISGG</sequence>
<proteinExistence type="inferred from homology"/>
<dbReference type="InterPro" id="IPR013210">
    <property type="entry name" value="LRR_N_plant-typ"/>
</dbReference>
<dbReference type="PANTHER" id="PTHR48059">
    <property type="entry name" value="POLYGALACTURONASE INHIBITOR 1"/>
    <property type="match status" value="1"/>
</dbReference>
<dbReference type="InterPro" id="IPR003749">
    <property type="entry name" value="ThiS/MoaD-like"/>
</dbReference>
<evidence type="ECO:0000256" key="7">
    <source>
        <dbReference type="ARBA" id="ARBA00022729"/>
    </source>
</evidence>
<dbReference type="SUPFAM" id="SSF52058">
    <property type="entry name" value="L domain-like"/>
    <property type="match status" value="1"/>
</dbReference>
<keyword evidence="9 14" id="KW-0547">Nucleotide-binding</keyword>
<dbReference type="Gene3D" id="3.10.20.30">
    <property type="match status" value="1"/>
</dbReference>
<feature type="modified residue" description="1-thioglycine; alternate" evidence="14">
    <location>
        <position position="597"/>
    </location>
</feature>
<dbReference type="Gene3D" id="3.80.10.10">
    <property type="entry name" value="Ribonuclease Inhibitor"/>
    <property type="match status" value="2"/>
</dbReference>
<dbReference type="FunFam" id="3.10.20.30:FF:000010">
    <property type="entry name" value="Molybdopterin synthase sulfur carrier subunit"/>
    <property type="match status" value="1"/>
</dbReference>